<evidence type="ECO:0000313" key="2">
    <source>
        <dbReference type="Proteomes" id="UP000699042"/>
    </source>
</evidence>
<dbReference type="Proteomes" id="UP000699042">
    <property type="component" value="Unassembled WGS sequence"/>
</dbReference>
<keyword evidence="2" id="KW-1185">Reference proteome</keyword>
<dbReference type="Gene3D" id="3.30.710.10">
    <property type="entry name" value="Potassium Channel Kv1.1, Chain A"/>
    <property type="match status" value="1"/>
</dbReference>
<name>A0A9P7QSM3_9PEZI</name>
<dbReference type="EMBL" id="JAESDN010000013">
    <property type="protein sequence ID" value="KAG7042154.1"/>
    <property type="molecule type" value="Genomic_DNA"/>
</dbReference>
<dbReference type="AlphaFoldDB" id="A0A9P7QSM3"/>
<reference evidence="1" key="1">
    <citation type="submission" date="2021-05" db="EMBL/GenBank/DDBJ databases">
        <title>Comparative genomics of three Colletotrichum scovillei strains and genetic complementation revealed genes involved fungal growth and virulence on chili pepper.</title>
        <authorList>
            <person name="Hsieh D.-K."/>
            <person name="Chuang S.-C."/>
            <person name="Chen C.-Y."/>
            <person name="Chao Y.-T."/>
            <person name="Lu M.-Y.J."/>
            <person name="Lee M.-H."/>
            <person name="Shih M.-C."/>
        </authorList>
    </citation>
    <scope>NUCLEOTIDE SEQUENCE</scope>
    <source>
        <strain evidence="1">Coll-153</strain>
    </source>
</reference>
<organism evidence="1 2">
    <name type="scientific">Colletotrichum scovillei</name>
    <dbReference type="NCBI Taxonomy" id="1209932"/>
    <lineage>
        <taxon>Eukaryota</taxon>
        <taxon>Fungi</taxon>
        <taxon>Dikarya</taxon>
        <taxon>Ascomycota</taxon>
        <taxon>Pezizomycotina</taxon>
        <taxon>Sordariomycetes</taxon>
        <taxon>Hypocreomycetidae</taxon>
        <taxon>Glomerellales</taxon>
        <taxon>Glomerellaceae</taxon>
        <taxon>Colletotrichum</taxon>
        <taxon>Colletotrichum acutatum species complex</taxon>
    </lineage>
</organism>
<dbReference type="InterPro" id="IPR011333">
    <property type="entry name" value="SKP1/BTB/POZ_sf"/>
</dbReference>
<gene>
    <name evidence="1" type="ORF">JMJ77_010257</name>
</gene>
<proteinExistence type="predicted"/>
<dbReference type="SUPFAM" id="SSF54695">
    <property type="entry name" value="POZ domain"/>
    <property type="match status" value="1"/>
</dbReference>
<sequence>MVTMIRPMLDMSKVLNSPQIEYHVGESGKSFSVPRAVMEFLSPKLMRMPPSGQGQPSSASITLRDIDEATFTRLVEYAYRQDYTVQVLKARSFASDEVSFLPSLYDKLERGDEYSESNPFIHDSGMNFLRELKGSYIMLDKSIHKEALEAKKLPGRNVRFDTLNAHIALLNVAHTYDVHPLKDLCKAHFRECLLFMPLNRYTVADLLTVWDSVQHIADCAPGNEIRKVILEYFVATLPTSRHHPRFRDTLVQDEAFTRQLLDKLPNVAPPIDD</sequence>
<accession>A0A9P7QSM3</accession>
<comment type="caution">
    <text evidence="1">The sequence shown here is derived from an EMBL/GenBank/DDBJ whole genome shotgun (WGS) entry which is preliminary data.</text>
</comment>
<evidence type="ECO:0008006" key="3">
    <source>
        <dbReference type="Google" id="ProtNLM"/>
    </source>
</evidence>
<evidence type="ECO:0000313" key="1">
    <source>
        <dbReference type="EMBL" id="KAG7042154.1"/>
    </source>
</evidence>
<protein>
    <recommendedName>
        <fullName evidence="3">BTB domain-containing protein</fullName>
    </recommendedName>
</protein>